<dbReference type="PANTHER" id="PTHR39173:SF1">
    <property type="entry name" value="ACETYLTRANSFERASE"/>
    <property type="match status" value="1"/>
</dbReference>
<gene>
    <name evidence="2" type="ORF">HII30_12480</name>
</gene>
<feature type="domain" description="N-acetyltransferase" evidence="1">
    <location>
        <begin position="11"/>
        <end position="172"/>
    </location>
</feature>
<dbReference type="PROSITE" id="PS51186">
    <property type="entry name" value="GNAT"/>
    <property type="match status" value="1"/>
</dbReference>
<proteinExistence type="predicted"/>
<accession>A0A848M8J3</accession>
<evidence type="ECO:0000313" key="2">
    <source>
        <dbReference type="EMBL" id="NMO96589.1"/>
    </source>
</evidence>
<dbReference type="InterPro" id="IPR016181">
    <property type="entry name" value="Acyl_CoA_acyltransferase"/>
</dbReference>
<dbReference type="EMBL" id="JABBPN010000010">
    <property type="protein sequence ID" value="NMO96589.1"/>
    <property type="molecule type" value="Genomic_DNA"/>
</dbReference>
<sequence length="178" mass="20351">MNHVKLVKPQMELREPYLDFYHEWKESGEDMVPRVIGIDPDDFSGMLKILSDREQGIGLPDGHVPDSTFWLLHDHGRVLGAVNIRHDLTEFLFHAGGHIGYGIRPSERRKGYAAKLLELSLVEAEKLGIHHVLVVCDYNNIGSEQTILKHGGNQVADYIEDDGNVIKRFWIHNKKTMF</sequence>
<dbReference type="AlphaFoldDB" id="A0A848M8J3"/>
<organism evidence="2 3">
    <name type="scientific">Paenibacillus lemnae</name>
    <dbReference type="NCBI Taxonomy" id="1330551"/>
    <lineage>
        <taxon>Bacteria</taxon>
        <taxon>Bacillati</taxon>
        <taxon>Bacillota</taxon>
        <taxon>Bacilli</taxon>
        <taxon>Bacillales</taxon>
        <taxon>Paenibacillaceae</taxon>
        <taxon>Paenibacillus</taxon>
    </lineage>
</organism>
<dbReference type="Proteomes" id="UP000565468">
    <property type="component" value="Unassembled WGS sequence"/>
</dbReference>
<evidence type="ECO:0000313" key="3">
    <source>
        <dbReference type="Proteomes" id="UP000565468"/>
    </source>
</evidence>
<dbReference type="PANTHER" id="PTHR39173">
    <property type="entry name" value="ACETYLTRANSFERASE"/>
    <property type="match status" value="1"/>
</dbReference>
<reference evidence="2 3" key="1">
    <citation type="submission" date="2020-04" db="EMBL/GenBank/DDBJ databases">
        <title>Paenibacillus algicola sp. nov., a novel marine bacterium producing alginate lyase.</title>
        <authorList>
            <person name="Huang H."/>
        </authorList>
    </citation>
    <scope>NUCLEOTIDE SEQUENCE [LARGE SCALE GENOMIC DNA]</scope>
    <source>
        <strain evidence="2 3">L7-75</strain>
    </source>
</reference>
<dbReference type="SUPFAM" id="SSF55729">
    <property type="entry name" value="Acyl-CoA N-acyltransferases (Nat)"/>
    <property type="match status" value="1"/>
</dbReference>
<comment type="caution">
    <text evidence="2">The sequence shown here is derived from an EMBL/GenBank/DDBJ whole genome shotgun (WGS) entry which is preliminary data.</text>
</comment>
<dbReference type="CDD" id="cd04301">
    <property type="entry name" value="NAT_SF"/>
    <property type="match status" value="1"/>
</dbReference>
<dbReference type="GO" id="GO:0016747">
    <property type="term" value="F:acyltransferase activity, transferring groups other than amino-acyl groups"/>
    <property type="evidence" value="ECO:0007669"/>
    <property type="project" value="InterPro"/>
</dbReference>
<dbReference type="RefSeq" id="WP_169505368.1">
    <property type="nucleotide sequence ID" value="NZ_JABBPN010000010.1"/>
</dbReference>
<protein>
    <submittedName>
        <fullName evidence="2">GNAT family N-acetyltransferase</fullName>
    </submittedName>
</protein>
<name>A0A848M8J3_PAELE</name>
<dbReference type="Gene3D" id="3.40.630.30">
    <property type="match status" value="1"/>
</dbReference>
<evidence type="ECO:0000259" key="1">
    <source>
        <dbReference type="PROSITE" id="PS51186"/>
    </source>
</evidence>
<dbReference type="InterPro" id="IPR000182">
    <property type="entry name" value="GNAT_dom"/>
</dbReference>
<dbReference type="Pfam" id="PF00583">
    <property type="entry name" value="Acetyltransf_1"/>
    <property type="match status" value="1"/>
</dbReference>
<keyword evidence="3" id="KW-1185">Reference proteome</keyword>
<keyword evidence="2" id="KW-0808">Transferase</keyword>